<comment type="caution">
    <text evidence="2">The sequence shown here is derived from an EMBL/GenBank/DDBJ whole genome shotgun (WGS) entry which is preliminary data.</text>
</comment>
<proteinExistence type="predicted"/>
<dbReference type="Proteomes" id="UP000033533">
    <property type="component" value="Unassembled WGS sequence"/>
</dbReference>
<accession>A0A0F4LJG0</accession>
<dbReference type="RefSeq" id="WP_045927580.1">
    <property type="nucleotide sequence ID" value="NZ_JBHSZS010000019.1"/>
</dbReference>
<evidence type="ECO:0000313" key="2">
    <source>
        <dbReference type="EMBL" id="KJY58448.1"/>
    </source>
</evidence>
<protein>
    <submittedName>
        <fullName evidence="2">Uncharacterized protein</fullName>
    </submittedName>
</protein>
<dbReference type="AlphaFoldDB" id="A0A0F4LJG0"/>
<reference evidence="2 3" key="1">
    <citation type="submission" date="2014-12" db="EMBL/GenBank/DDBJ databases">
        <title>Comparative genomics of the lactic acid bacteria isolated from the honey bee gut.</title>
        <authorList>
            <person name="Ellegaard K.M."/>
            <person name="Tamarit D."/>
            <person name="Javelind E."/>
            <person name="Olofsson T."/>
            <person name="Andersson S.G."/>
            <person name="Vasquez A."/>
        </authorList>
    </citation>
    <scope>NUCLEOTIDE SEQUENCE [LARGE SCALE GENOMIC DNA]</scope>
    <source>
        <strain evidence="2 3">Biut2</strain>
    </source>
</reference>
<sequence>MKLKKAIVALVASLSLVASAGSISTSQVQTVHAAKMKYESNMDTPKFMRGKWYYAGEKKPRVRYTKSVSSVIRWGQGLFEVKKNVAKWKKLGKNKYKITNQEHNKDGSKSSFMGSTFELKKASYKNKKYKVLIDYWDDLGERESISYTPMFNHRISKKDARKLVKKCHLSKFKLKYVLQSIKDA</sequence>
<dbReference type="OrthoDB" id="2321849at2"/>
<feature type="signal peptide" evidence="1">
    <location>
        <begin position="1"/>
        <end position="20"/>
    </location>
</feature>
<evidence type="ECO:0000313" key="3">
    <source>
        <dbReference type="Proteomes" id="UP000033533"/>
    </source>
</evidence>
<name>A0A0F4LJG0_9LACO</name>
<dbReference type="STRING" id="1218493.JF76_03720"/>
<organism evidence="2 3">
    <name type="scientific">Lactobacillus kullabergensis</name>
    <dbReference type="NCBI Taxonomy" id="1218493"/>
    <lineage>
        <taxon>Bacteria</taxon>
        <taxon>Bacillati</taxon>
        <taxon>Bacillota</taxon>
        <taxon>Bacilli</taxon>
        <taxon>Lactobacillales</taxon>
        <taxon>Lactobacillaceae</taxon>
        <taxon>Lactobacillus</taxon>
    </lineage>
</organism>
<evidence type="ECO:0000256" key="1">
    <source>
        <dbReference type="SAM" id="SignalP"/>
    </source>
</evidence>
<dbReference type="PATRIC" id="fig|1218493.3.peg.392"/>
<dbReference type="EMBL" id="JXBY01000008">
    <property type="protein sequence ID" value="KJY58448.1"/>
    <property type="molecule type" value="Genomic_DNA"/>
</dbReference>
<keyword evidence="1" id="KW-0732">Signal</keyword>
<feature type="chain" id="PRO_5039045692" evidence="1">
    <location>
        <begin position="21"/>
        <end position="184"/>
    </location>
</feature>
<gene>
    <name evidence="2" type="ORF">JF76_03720</name>
</gene>
<dbReference type="HOGENOM" id="CLU_1466436_0_0_9"/>